<sequence>MRTFKLAEPQLEKWTFSWFEDLFAEDAKKPSIVNVAAKAYRSIALYEPGKYTVTLDYYNGSKTTANWVVRDIAKERKAKNVIFFIGDGMTTNMITAARLLGHKSINGKYQSVLKMDEFPVLGHQMTHSLDSYITDSANSASALYSGHKSTVNALGVHADSSPDAFDDPKVETIVEIFRRVWDGAWGAVSTAFLADATPIALSGHSRRRAEYGALIDQALNGVTNWTWTEQRGPDVFFGGGAEQFYAGKGSYKGKDYYREFANKGYTVSLNKTALNAVDTSKPALGVFCQSNLPVWLDRNVYPDNIKTLKNDPAGGNRSATDIPGLKDMTLKAVEILAKRGKDKGFFLMSEGASIDKQMHQLDYDRALAELLEMDDTIRATIKKLEELGIRNETLVLVSADHGHGFDVYGSADTKYLTEHKDDRGKRRSIGTYEKSGLSQYHSKADGVSYGTGANFPTNWEPRYAIAGGVAAHPDVREDYIVPKKGSRVPAKKIGEEYYVTPDDSVNGFVVNGTIGTDEAVGVHSLTDVPVYAWGPCQETFGGTYGNVDIFYKIASCLGLARNEPGKPPKPATTGSGNGTTGGNGTATTGPNGGATTIPAKAGASKMTMAAPLLALGAVVLML</sequence>
<accession>A0ACC1MD08</accession>
<dbReference type="EMBL" id="JANJQO010003361">
    <property type="protein sequence ID" value="KAJ2961281.1"/>
    <property type="molecule type" value="Genomic_DNA"/>
</dbReference>
<organism evidence="1 2">
    <name type="scientific">Zarea fungicola</name>
    <dbReference type="NCBI Taxonomy" id="93591"/>
    <lineage>
        <taxon>Eukaryota</taxon>
        <taxon>Fungi</taxon>
        <taxon>Dikarya</taxon>
        <taxon>Ascomycota</taxon>
        <taxon>Pezizomycotina</taxon>
        <taxon>Sordariomycetes</taxon>
        <taxon>Hypocreomycetidae</taxon>
        <taxon>Hypocreales</taxon>
        <taxon>Cordycipitaceae</taxon>
        <taxon>Zarea</taxon>
    </lineage>
</organism>
<evidence type="ECO:0000313" key="2">
    <source>
        <dbReference type="Proteomes" id="UP001143910"/>
    </source>
</evidence>
<name>A0ACC1MD08_9HYPO</name>
<protein>
    <submittedName>
        <fullName evidence="1">Uncharacterized protein</fullName>
    </submittedName>
</protein>
<keyword evidence="2" id="KW-1185">Reference proteome</keyword>
<reference evidence="1" key="1">
    <citation type="submission" date="2022-08" db="EMBL/GenBank/DDBJ databases">
        <title>Genome Sequence of Lecanicillium fungicola.</title>
        <authorList>
            <person name="Buettner E."/>
        </authorList>
    </citation>
    <scope>NUCLEOTIDE SEQUENCE</scope>
    <source>
        <strain evidence="1">Babe33</strain>
    </source>
</reference>
<dbReference type="Proteomes" id="UP001143910">
    <property type="component" value="Unassembled WGS sequence"/>
</dbReference>
<gene>
    <name evidence="1" type="ORF">NQ176_g11012</name>
</gene>
<comment type="caution">
    <text evidence="1">The sequence shown here is derived from an EMBL/GenBank/DDBJ whole genome shotgun (WGS) entry which is preliminary data.</text>
</comment>
<proteinExistence type="predicted"/>
<evidence type="ECO:0000313" key="1">
    <source>
        <dbReference type="EMBL" id="KAJ2961281.1"/>
    </source>
</evidence>